<sequence length="212" mass="23997">MKIDTPKVHNDLELRSFQDILLEEDAELAHCLIKDALFENERLERPRLSNMIIKGSSFVQSDFEGIDVVDTRFENCDLSNVNMSKSSIHRVEFINCKLLGVNMTESSIGNVNFQDSIANMAMFADSKLEKVIFNNTQLQNADFYSCKFKKVDFDSCNLNEASFQDTSMKGIDISTSTFDDLTISIETVKGCTISSYQAIHFSRLMGLIIKDV</sequence>
<gene>
    <name evidence="1" type="ORF">DEX24_12935</name>
</gene>
<reference evidence="1 2" key="1">
    <citation type="submission" date="2018-05" db="EMBL/GenBank/DDBJ databases">
        <title>Kurthia sibirica genome sequence.</title>
        <authorList>
            <person name="Maclea K.S."/>
            <person name="Goen A.E."/>
        </authorList>
    </citation>
    <scope>NUCLEOTIDE SEQUENCE [LARGE SCALE GENOMIC DNA]</scope>
    <source>
        <strain evidence="1 2">ATCC 49154</strain>
    </source>
</reference>
<dbReference type="PANTHER" id="PTHR42999:SF1">
    <property type="entry name" value="PENTAPEPTIDE REPEAT-CONTAINING PROTEIN"/>
    <property type="match status" value="1"/>
</dbReference>
<name>A0A2U3AJF9_9BACL</name>
<dbReference type="Gene3D" id="2.160.20.80">
    <property type="entry name" value="E3 ubiquitin-protein ligase SopA"/>
    <property type="match status" value="1"/>
</dbReference>
<protein>
    <submittedName>
        <fullName evidence="1">Pentapeptide repeat-containing protein</fullName>
    </submittedName>
</protein>
<dbReference type="InterPro" id="IPR001646">
    <property type="entry name" value="5peptide_repeat"/>
</dbReference>
<organism evidence="1 2">
    <name type="scientific">Kurthia sibirica</name>
    <dbReference type="NCBI Taxonomy" id="202750"/>
    <lineage>
        <taxon>Bacteria</taxon>
        <taxon>Bacillati</taxon>
        <taxon>Bacillota</taxon>
        <taxon>Bacilli</taxon>
        <taxon>Bacillales</taxon>
        <taxon>Caryophanaceae</taxon>
        <taxon>Kurthia</taxon>
    </lineage>
</organism>
<dbReference type="OrthoDB" id="9798656at2"/>
<dbReference type="AlphaFoldDB" id="A0A2U3AJF9"/>
<evidence type="ECO:0000313" key="1">
    <source>
        <dbReference type="EMBL" id="PWI24601.1"/>
    </source>
</evidence>
<dbReference type="Proteomes" id="UP000245938">
    <property type="component" value="Unassembled WGS sequence"/>
</dbReference>
<dbReference type="EMBL" id="QFVR01000019">
    <property type="protein sequence ID" value="PWI24601.1"/>
    <property type="molecule type" value="Genomic_DNA"/>
</dbReference>
<evidence type="ECO:0000313" key="2">
    <source>
        <dbReference type="Proteomes" id="UP000245938"/>
    </source>
</evidence>
<dbReference type="RefSeq" id="WP_109306828.1">
    <property type="nucleotide sequence ID" value="NZ_BJUF01000010.1"/>
</dbReference>
<keyword evidence="2" id="KW-1185">Reference proteome</keyword>
<proteinExistence type="predicted"/>
<dbReference type="InterPro" id="IPR052949">
    <property type="entry name" value="PA_immunity-related"/>
</dbReference>
<dbReference type="Pfam" id="PF13599">
    <property type="entry name" value="Pentapeptide_4"/>
    <property type="match status" value="1"/>
</dbReference>
<dbReference type="PANTHER" id="PTHR42999">
    <property type="entry name" value="ANTIBIOTIC RESISTANCE PROTEIN MCBG"/>
    <property type="match status" value="1"/>
</dbReference>
<accession>A0A2U3AJF9</accession>
<comment type="caution">
    <text evidence="1">The sequence shown here is derived from an EMBL/GenBank/DDBJ whole genome shotgun (WGS) entry which is preliminary data.</text>
</comment>
<dbReference type="SUPFAM" id="SSF141571">
    <property type="entry name" value="Pentapeptide repeat-like"/>
    <property type="match status" value="1"/>
</dbReference>